<dbReference type="EMBL" id="MCGE01000060">
    <property type="protein sequence ID" value="ORY99646.1"/>
    <property type="molecule type" value="Genomic_DNA"/>
</dbReference>
<name>A0A1X2HLS3_9FUNG</name>
<proteinExistence type="predicted"/>
<evidence type="ECO:0000313" key="2">
    <source>
        <dbReference type="Proteomes" id="UP000193560"/>
    </source>
</evidence>
<gene>
    <name evidence="1" type="ORF">BCR42DRAFT_444609</name>
</gene>
<protein>
    <submittedName>
        <fullName evidence="1">Uncharacterized protein</fullName>
    </submittedName>
</protein>
<evidence type="ECO:0000313" key="1">
    <source>
        <dbReference type="EMBL" id="ORY99646.1"/>
    </source>
</evidence>
<organism evidence="1 2">
    <name type="scientific">Absidia repens</name>
    <dbReference type="NCBI Taxonomy" id="90262"/>
    <lineage>
        <taxon>Eukaryota</taxon>
        <taxon>Fungi</taxon>
        <taxon>Fungi incertae sedis</taxon>
        <taxon>Mucoromycota</taxon>
        <taxon>Mucoromycotina</taxon>
        <taxon>Mucoromycetes</taxon>
        <taxon>Mucorales</taxon>
        <taxon>Cunninghamellaceae</taxon>
        <taxon>Absidia</taxon>
    </lineage>
</organism>
<dbReference type="AlphaFoldDB" id="A0A1X2HLS3"/>
<reference evidence="1 2" key="1">
    <citation type="submission" date="2016-07" db="EMBL/GenBank/DDBJ databases">
        <title>Pervasive Adenine N6-methylation of Active Genes in Fungi.</title>
        <authorList>
            <consortium name="DOE Joint Genome Institute"/>
            <person name="Mondo S.J."/>
            <person name="Dannebaum R.O."/>
            <person name="Kuo R.C."/>
            <person name="Labutti K."/>
            <person name="Haridas S."/>
            <person name="Kuo A."/>
            <person name="Salamov A."/>
            <person name="Ahrendt S.R."/>
            <person name="Lipzen A."/>
            <person name="Sullivan W."/>
            <person name="Andreopoulos W.B."/>
            <person name="Clum A."/>
            <person name="Lindquist E."/>
            <person name="Daum C."/>
            <person name="Ramamoorthy G.K."/>
            <person name="Gryganskyi A."/>
            <person name="Culley D."/>
            <person name="Magnuson J.K."/>
            <person name="James T.Y."/>
            <person name="O'Malley M.A."/>
            <person name="Stajich J.E."/>
            <person name="Spatafora J.W."/>
            <person name="Visel A."/>
            <person name="Grigoriev I.V."/>
        </authorList>
    </citation>
    <scope>NUCLEOTIDE SEQUENCE [LARGE SCALE GENOMIC DNA]</scope>
    <source>
        <strain evidence="1 2">NRRL 1336</strain>
    </source>
</reference>
<dbReference type="Proteomes" id="UP000193560">
    <property type="component" value="Unassembled WGS sequence"/>
</dbReference>
<keyword evidence="2" id="KW-1185">Reference proteome</keyword>
<accession>A0A1X2HLS3</accession>
<dbReference type="OrthoDB" id="2280262at2759"/>
<sequence length="245" mass="27092">MTTTWSEIAARGNAMKIPSSNYKRNDYATTEITDLYVVDELADLLKVHRAESILEMALHNDTILFEFLAKDFSNPTEVYGPMTAKLGKMIGARIIKPNNGRSTGTFMVEAKFEKKEASTKAISEGIPIGNHQYKGIPTRADNGALPKMVKIHVAGIPFEDSKDLKEKIIDSLSPYGKICKISTLKQCGVFEGAITALIDTDPTQGEFEPLQRMLYFSAWNLFLPTTFRGQPPARDTSRAIAAKIA</sequence>
<comment type="caution">
    <text evidence="1">The sequence shown here is derived from an EMBL/GenBank/DDBJ whole genome shotgun (WGS) entry which is preliminary data.</text>
</comment>